<feature type="compositionally biased region" description="Basic and acidic residues" evidence="1">
    <location>
        <begin position="1159"/>
        <end position="1169"/>
    </location>
</feature>
<evidence type="ECO:0000313" key="3">
    <source>
        <dbReference type="EMBL" id="TFK98917.1"/>
    </source>
</evidence>
<dbReference type="PANTHER" id="PTHR24216:SF65">
    <property type="entry name" value="PAXILLIN-LIKE PROTEIN 1"/>
    <property type="match status" value="1"/>
</dbReference>
<dbReference type="OrthoDB" id="1933281at2759"/>
<dbReference type="Proteomes" id="UP000305067">
    <property type="component" value="Unassembled WGS sequence"/>
</dbReference>
<feature type="domain" description="Sfi1 spindle body" evidence="2">
    <location>
        <begin position="407"/>
        <end position="506"/>
    </location>
</feature>
<feature type="compositionally biased region" description="Pro residues" evidence="1">
    <location>
        <begin position="300"/>
        <end position="309"/>
    </location>
</feature>
<accession>A0A5C3QCM2</accession>
<feature type="compositionally biased region" description="Low complexity" evidence="1">
    <location>
        <begin position="245"/>
        <end position="259"/>
    </location>
</feature>
<feature type="compositionally biased region" description="Acidic residues" evidence="1">
    <location>
        <begin position="1090"/>
        <end position="1099"/>
    </location>
</feature>
<proteinExistence type="predicted"/>
<dbReference type="STRING" id="1884261.A0A5C3QCM2"/>
<feature type="region of interest" description="Disordered" evidence="1">
    <location>
        <begin position="112"/>
        <end position="394"/>
    </location>
</feature>
<evidence type="ECO:0000313" key="4">
    <source>
        <dbReference type="Proteomes" id="UP000305067"/>
    </source>
</evidence>
<sequence length="1285" mass="145354">MSHAAARYTSLASSLSHSVVSATAPSIAPSTTSSYYPLPPELLNLSPFEISVLDEVISRASPGETSFVTVFKAYQEVLRERGLNGEEVVLYSKLLKMGTLRGMNWGDKWASVKSQQGTGQGAGQGIGNGNVASGSGSASVAGSIAGGAKTPRTATRTPRTTTRGRIPRTTTTPARTKSVLPTSDDPEDESNSDSGLPMHSTPKRPPRPINHTTTPAPHSRFALPTPAPSTTQSSRSRLRDLTRKTTTGAGQEGGATSSGDGTDQAYISPVPSSQPRSAGRYAADVKGKGRARVGSFPSRTAPPPPPVPFPTQESASRPHSQPQVQNRTQPTPPAPARYTPRHTPPGQARYAPPAPPQPPPPAAPQAQLILPPQPSPTSARQTIARARSRRGSAIDEDSAWAKIRYARHEEEADVWRAERLLERGFKVWRANLGLLRDEERRIVQSRETFIVQKSFQKWRALTSSSHTAKAMHAHSLLLSHYHTWRVRIRTKRAERWRDDMRAKMALVRTNQGRALAKRMFTEWRWEYRARCAEETYLRSLASQTLVTWRARLTLVRASEVKAIKFNEERARREGLVRCWVVWRRGVEERVREGVVRGAVEGRVVRGVWGVWRGRKQELEDADALAARFLKRRTMGRWIAARERIKALSAKATTHTHRSDALLLRAISRVWKAKARGALLSRVRSVRALRGSMTRWREVIYAREADYERAITFHTRPSTPLLSNTMRAWHNALLSRAHAHTLATQHHARSVLSRSLATWRLRLDGEVNKMREARGMRREVVKRGVWSVWKGRMGERRREEGVRRWEGGIMKRVMREWWVKTRRQRECKMAEEVVRFTIDRRIQKQTLDRWTNRVIDLKLRELEVIQLRDADIVSRAFKKWKGECERHVETLNLLESYRFVKREELTKRLFYRWLAASRASRKRRHVLQAQEDEVRVMVLGNKWEVWREKFVDIKLRPIELAVGVQMEQNLLWRAFGVWHSRTNSLPAIRFHASHLKTNAWKMWRKAMPRALKAKEARDVDQRMILTKMMKQWSEVYQKKLALKAVARARYLRLPTSSPRRPKPPIFPRSTPRARPASPSPDADQIKPASDKEEESEDDEGIPLPPPAFSRTRSASPERAARSSPAASSSNFPRAKLNIPRKAGLTSLLDSRPRLPVLDTTPKRLDTRESTRSPSPTRSGVGAGRFGAGRAKLGAGLSRPMSAGVLGKEREREMSPERERSRWPRTKPPSEPANVPAHKRPWGSRGAVSEVAPTEFDEEEEEEGARKVGIWSGRSRLLGELKGGRGR</sequence>
<feature type="compositionally biased region" description="Basic and acidic residues" evidence="1">
    <location>
        <begin position="1205"/>
        <end position="1220"/>
    </location>
</feature>
<gene>
    <name evidence="3" type="ORF">BDV98DRAFT_606413</name>
</gene>
<feature type="compositionally biased region" description="Low complexity" evidence="1">
    <location>
        <begin position="129"/>
        <end position="176"/>
    </location>
</feature>
<feature type="compositionally biased region" description="Pro residues" evidence="1">
    <location>
        <begin position="352"/>
        <end position="363"/>
    </location>
</feature>
<feature type="compositionally biased region" description="Low complexity" evidence="1">
    <location>
        <begin position="1108"/>
        <end position="1133"/>
    </location>
</feature>
<feature type="domain" description="Sfi1 spindle body" evidence="2">
    <location>
        <begin position="568"/>
        <end position="797"/>
    </location>
</feature>
<evidence type="ECO:0000256" key="1">
    <source>
        <dbReference type="SAM" id="MobiDB-lite"/>
    </source>
</evidence>
<dbReference type="InterPro" id="IPR013665">
    <property type="entry name" value="Sfi1_dom"/>
</dbReference>
<protein>
    <recommendedName>
        <fullName evidence="2">Sfi1 spindle body domain-containing protein</fullName>
    </recommendedName>
</protein>
<feature type="region of interest" description="Disordered" evidence="1">
    <location>
        <begin position="1052"/>
        <end position="1285"/>
    </location>
</feature>
<feature type="compositionally biased region" description="Low complexity" evidence="1">
    <location>
        <begin position="1186"/>
        <end position="1197"/>
    </location>
</feature>
<keyword evidence="4" id="KW-1185">Reference proteome</keyword>
<dbReference type="Pfam" id="PF08457">
    <property type="entry name" value="Sfi1"/>
    <property type="match status" value="3"/>
</dbReference>
<dbReference type="PANTHER" id="PTHR24216">
    <property type="entry name" value="PAXILLIN-RELATED"/>
    <property type="match status" value="1"/>
</dbReference>
<feature type="compositionally biased region" description="Gly residues" evidence="1">
    <location>
        <begin position="118"/>
        <end position="128"/>
    </location>
</feature>
<feature type="compositionally biased region" description="Polar residues" evidence="1">
    <location>
        <begin position="311"/>
        <end position="326"/>
    </location>
</feature>
<feature type="domain" description="Sfi1 spindle body" evidence="2">
    <location>
        <begin position="842"/>
        <end position="1033"/>
    </location>
</feature>
<feature type="compositionally biased region" description="Low complexity" evidence="1">
    <location>
        <begin position="1066"/>
        <end position="1081"/>
    </location>
</feature>
<feature type="compositionally biased region" description="Basic and acidic residues" evidence="1">
    <location>
        <begin position="1275"/>
        <end position="1285"/>
    </location>
</feature>
<evidence type="ECO:0000259" key="2">
    <source>
        <dbReference type="Pfam" id="PF08457"/>
    </source>
</evidence>
<name>A0A5C3QCM2_9AGAR</name>
<reference evidence="3 4" key="1">
    <citation type="journal article" date="2019" name="Nat. Ecol. Evol.">
        <title>Megaphylogeny resolves global patterns of mushroom evolution.</title>
        <authorList>
            <person name="Varga T."/>
            <person name="Krizsan K."/>
            <person name="Foldi C."/>
            <person name="Dima B."/>
            <person name="Sanchez-Garcia M."/>
            <person name="Sanchez-Ramirez S."/>
            <person name="Szollosi G.J."/>
            <person name="Szarkandi J.G."/>
            <person name="Papp V."/>
            <person name="Albert L."/>
            <person name="Andreopoulos W."/>
            <person name="Angelini C."/>
            <person name="Antonin V."/>
            <person name="Barry K.W."/>
            <person name="Bougher N.L."/>
            <person name="Buchanan P."/>
            <person name="Buyck B."/>
            <person name="Bense V."/>
            <person name="Catcheside P."/>
            <person name="Chovatia M."/>
            <person name="Cooper J."/>
            <person name="Damon W."/>
            <person name="Desjardin D."/>
            <person name="Finy P."/>
            <person name="Geml J."/>
            <person name="Haridas S."/>
            <person name="Hughes K."/>
            <person name="Justo A."/>
            <person name="Karasinski D."/>
            <person name="Kautmanova I."/>
            <person name="Kiss B."/>
            <person name="Kocsube S."/>
            <person name="Kotiranta H."/>
            <person name="LaButti K.M."/>
            <person name="Lechner B.E."/>
            <person name="Liimatainen K."/>
            <person name="Lipzen A."/>
            <person name="Lukacs Z."/>
            <person name="Mihaltcheva S."/>
            <person name="Morgado L.N."/>
            <person name="Niskanen T."/>
            <person name="Noordeloos M.E."/>
            <person name="Ohm R.A."/>
            <person name="Ortiz-Santana B."/>
            <person name="Ovrebo C."/>
            <person name="Racz N."/>
            <person name="Riley R."/>
            <person name="Savchenko A."/>
            <person name="Shiryaev A."/>
            <person name="Soop K."/>
            <person name="Spirin V."/>
            <person name="Szebenyi C."/>
            <person name="Tomsovsky M."/>
            <person name="Tulloss R.E."/>
            <person name="Uehling J."/>
            <person name="Grigoriev I.V."/>
            <person name="Vagvolgyi C."/>
            <person name="Papp T."/>
            <person name="Martin F.M."/>
            <person name="Miettinen O."/>
            <person name="Hibbett D.S."/>
            <person name="Nagy L.G."/>
        </authorList>
    </citation>
    <scope>NUCLEOTIDE SEQUENCE [LARGE SCALE GENOMIC DNA]</scope>
    <source>
        <strain evidence="3 4">CBS 309.79</strain>
    </source>
</reference>
<organism evidence="3 4">
    <name type="scientific">Pterulicium gracile</name>
    <dbReference type="NCBI Taxonomy" id="1884261"/>
    <lineage>
        <taxon>Eukaryota</taxon>
        <taxon>Fungi</taxon>
        <taxon>Dikarya</taxon>
        <taxon>Basidiomycota</taxon>
        <taxon>Agaricomycotina</taxon>
        <taxon>Agaricomycetes</taxon>
        <taxon>Agaricomycetidae</taxon>
        <taxon>Agaricales</taxon>
        <taxon>Pleurotineae</taxon>
        <taxon>Pterulaceae</taxon>
        <taxon>Pterulicium</taxon>
    </lineage>
</organism>
<dbReference type="EMBL" id="ML178836">
    <property type="protein sequence ID" value="TFK98917.1"/>
    <property type="molecule type" value="Genomic_DNA"/>
</dbReference>